<dbReference type="AlphaFoldDB" id="A0A0H5Q761"/>
<dbReference type="Pfam" id="PF00497">
    <property type="entry name" value="SBP_bac_3"/>
    <property type="match status" value="1"/>
</dbReference>
<feature type="domain" description="Solute-binding protein family 3/N-terminal" evidence="2">
    <location>
        <begin position="1"/>
        <end position="160"/>
    </location>
</feature>
<dbReference type="Gene3D" id="3.40.190.10">
    <property type="entry name" value="Periplasmic binding protein-like II"/>
    <property type="match status" value="2"/>
</dbReference>
<protein>
    <recommendedName>
        <fullName evidence="2">Solute-binding protein family 3/N-terminal domain-containing protein</fullName>
    </recommendedName>
</protein>
<dbReference type="PANTHER" id="PTHR35936">
    <property type="entry name" value="MEMBRANE-BOUND LYTIC MUREIN TRANSGLYCOSYLASE F"/>
    <property type="match status" value="1"/>
</dbReference>
<evidence type="ECO:0000259" key="2">
    <source>
        <dbReference type="SMART" id="SM00062"/>
    </source>
</evidence>
<reference evidence="3" key="1">
    <citation type="submission" date="2015-06" db="EMBL/GenBank/DDBJ databases">
        <authorList>
            <person name="Joergensen T."/>
        </authorList>
    </citation>
    <scope>NUCLEOTIDE SEQUENCE</scope>
    <source>
        <strain evidence="3">RGFK1726</strain>
    </source>
</reference>
<evidence type="ECO:0000256" key="1">
    <source>
        <dbReference type="ARBA" id="ARBA00022729"/>
    </source>
</evidence>
<name>A0A0H5Q761_9ZZZZ</name>
<dbReference type="InterPro" id="IPR001638">
    <property type="entry name" value="Solute-binding_3/MltF_N"/>
</dbReference>
<reference evidence="3" key="2">
    <citation type="submission" date="2015-07" db="EMBL/GenBank/DDBJ databases">
        <title>Plasmids, circular viruses and viroids from rat gut.</title>
        <authorList>
            <person name="Jorgensen T.J."/>
            <person name="Hansen M.A."/>
            <person name="Xu Z."/>
            <person name="Tabak M.A."/>
            <person name="Sorensen S.J."/>
            <person name="Hansen L.H."/>
        </authorList>
    </citation>
    <scope>NUCLEOTIDE SEQUENCE</scope>
    <source>
        <strain evidence="3">RGFK1726</strain>
    </source>
</reference>
<dbReference type="SUPFAM" id="SSF53850">
    <property type="entry name" value="Periplasmic binding protein-like II"/>
    <property type="match status" value="1"/>
</dbReference>
<dbReference type="SMART" id="SM00062">
    <property type="entry name" value="PBPb"/>
    <property type="match status" value="1"/>
</dbReference>
<sequence>MVMKNGTAIFAGLLNGQYDGVASGVTVTEERKQTIDFSTTYATVGQVVLVPTESSLTGIDDLAGKAVGVQIGTTGDLALDEYDTNTKRYDDITLAVKDMINGNLDACVCDSLIASKQPVKKASGKIEEAVHQTENHHRPQGLPYIRLLCKKQYQKGYGSRGEQGYYEKQIIVHRTAIYTSFHSTGLPYIDMRDNVAGGEILIV</sequence>
<evidence type="ECO:0000313" key="3">
    <source>
        <dbReference type="EMBL" id="CRY97758.1"/>
    </source>
</evidence>
<accession>A0A0H5Q761</accession>
<proteinExistence type="predicted"/>
<keyword evidence="1" id="KW-0732">Signal</keyword>
<dbReference type="PANTHER" id="PTHR35936:SF17">
    <property type="entry name" value="ARGININE-BINDING EXTRACELLULAR PROTEIN ARTP"/>
    <property type="match status" value="1"/>
</dbReference>
<organism evidence="3">
    <name type="scientific">uncultured prokaryote</name>
    <dbReference type="NCBI Taxonomy" id="198431"/>
    <lineage>
        <taxon>unclassified sequences</taxon>
        <taxon>environmental samples</taxon>
    </lineage>
</organism>
<dbReference type="EMBL" id="LN854229">
    <property type="protein sequence ID" value="CRY97758.1"/>
    <property type="molecule type" value="Genomic_DNA"/>
</dbReference>